<name>A0A0B1ZL66_9SPHN</name>
<keyword evidence="1" id="KW-0812">Transmembrane</keyword>
<keyword evidence="3" id="KW-1185">Reference proteome</keyword>
<feature type="transmembrane region" description="Helical" evidence="1">
    <location>
        <begin position="126"/>
        <end position="150"/>
    </location>
</feature>
<feature type="transmembrane region" description="Helical" evidence="1">
    <location>
        <begin position="35"/>
        <end position="60"/>
    </location>
</feature>
<feature type="transmembrane region" description="Helical" evidence="1">
    <location>
        <begin position="67"/>
        <end position="86"/>
    </location>
</feature>
<comment type="caution">
    <text evidence="2">The sequence shown here is derived from an EMBL/GenBank/DDBJ whole genome shotgun (WGS) entry which is preliminary data.</text>
</comment>
<dbReference type="AlphaFoldDB" id="A0A0B1ZL66"/>
<evidence type="ECO:0000313" key="3">
    <source>
        <dbReference type="Proteomes" id="UP000031057"/>
    </source>
</evidence>
<keyword evidence="1" id="KW-0472">Membrane</keyword>
<dbReference type="OrthoDB" id="7502135at2"/>
<dbReference type="RefSeq" id="WP_039287674.1">
    <property type="nucleotide sequence ID" value="NZ_JTDI01000006.1"/>
</dbReference>
<proteinExistence type="predicted"/>
<dbReference type="STRING" id="1348853.LK12_19190"/>
<dbReference type="EMBL" id="JTDI01000006">
    <property type="protein sequence ID" value="KHK90010.1"/>
    <property type="molecule type" value="Genomic_DNA"/>
</dbReference>
<organism evidence="2 3">
    <name type="scientific">Novosphingobium malaysiense</name>
    <dbReference type="NCBI Taxonomy" id="1348853"/>
    <lineage>
        <taxon>Bacteria</taxon>
        <taxon>Pseudomonadati</taxon>
        <taxon>Pseudomonadota</taxon>
        <taxon>Alphaproteobacteria</taxon>
        <taxon>Sphingomonadales</taxon>
        <taxon>Sphingomonadaceae</taxon>
        <taxon>Novosphingobium</taxon>
    </lineage>
</organism>
<dbReference type="Proteomes" id="UP000031057">
    <property type="component" value="Unassembled WGS sequence"/>
</dbReference>
<evidence type="ECO:0000256" key="1">
    <source>
        <dbReference type="SAM" id="Phobius"/>
    </source>
</evidence>
<feature type="transmembrane region" description="Helical" evidence="1">
    <location>
        <begin position="98"/>
        <end position="119"/>
    </location>
</feature>
<evidence type="ECO:0000313" key="2">
    <source>
        <dbReference type="EMBL" id="KHK90010.1"/>
    </source>
</evidence>
<gene>
    <name evidence="2" type="ORF">LK12_19190</name>
</gene>
<feature type="transmembrane region" description="Helical" evidence="1">
    <location>
        <begin position="165"/>
        <end position="184"/>
    </location>
</feature>
<sequence>MPAFYLTLIAVLLAGIGARDQVTVAGLALRQGPRPGILVVALASAGATAVFATWAATALLAQLPPPARTIFVAIALALAGLESLILRPRRNPREPTHSLGALLLVLLAHQVTDAARFLVFGMGVGFGAPLASGAAGILGGGVLVAFAWGWPHLLDTAAARWTRRGVGGVLSLVALTIFLSEIGIL</sequence>
<keyword evidence="1" id="KW-1133">Transmembrane helix</keyword>
<protein>
    <recommendedName>
        <fullName evidence="4">GDT1 family protein</fullName>
    </recommendedName>
</protein>
<evidence type="ECO:0008006" key="4">
    <source>
        <dbReference type="Google" id="ProtNLM"/>
    </source>
</evidence>
<accession>A0A0B1ZL66</accession>
<reference evidence="2 3" key="1">
    <citation type="submission" date="2014-10" db="EMBL/GenBank/DDBJ databases">
        <title>Genome sequence of Novosphingobium malaysiense MUSC 273(T).</title>
        <authorList>
            <person name="Lee L.-H."/>
        </authorList>
    </citation>
    <scope>NUCLEOTIDE SEQUENCE [LARGE SCALE GENOMIC DNA]</scope>
    <source>
        <strain evidence="2 3">MUSC 273</strain>
    </source>
</reference>